<organism evidence="2 3">
    <name type="scientific">Staphylococcus epidermidis</name>
    <dbReference type="NCBI Taxonomy" id="1282"/>
    <lineage>
        <taxon>Bacteria</taxon>
        <taxon>Bacillati</taxon>
        <taxon>Bacillota</taxon>
        <taxon>Bacilli</taxon>
        <taxon>Bacillales</taxon>
        <taxon>Staphylococcaceae</taxon>
        <taxon>Staphylococcus</taxon>
    </lineage>
</organism>
<comment type="caution">
    <text evidence="2">The sequence shown here is derived from an EMBL/GenBank/DDBJ whole genome shotgun (WGS) entry which is preliminary data.</text>
</comment>
<keyword evidence="1" id="KW-0472">Membrane</keyword>
<protein>
    <submittedName>
        <fullName evidence="2">Uncharacterized protein</fullName>
    </submittedName>
</protein>
<dbReference type="AlphaFoldDB" id="A0AAD3X9Y8"/>
<proteinExistence type="predicted"/>
<accession>A0AAD3X9Y8</accession>
<dbReference type="KEGG" id="seps:DP17_182"/>
<sequence length="63" mass="7488">MNTKKSCLYSRKAFISLYLIVIFSIYLSIISFYISQYSLKLKTIHNLDVYYNKVIVNKLKEVD</sequence>
<dbReference type="Proteomes" id="UP000228502">
    <property type="component" value="Unassembled WGS sequence"/>
</dbReference>
<dbReference type="EMBL" id="PEJG01000001">
    <property type="protein sequence ID" value="PIH11456.1"/>
    <property type="molecule type" value="Genomic_DNA"/>
</dbReference>
<feature type="transmembrane region" description="Helical" evidence="1">
    <location>
        <begin position="12"/>
        <end position="34"/>
    </location>
</feature>
<gene>
    <name evidence="2" type="ORF">CTJ08_01040</name>
</gene>
<reference evidence="2 3" key="1">
    <citation type="submission" date="2017-10" db="EMBL/GenBank/DDBJ databases">
        <title>genome sequences of Staph epi in chlorhexidine trial.</title>
        <authorList>
            <person name="Greninger A.L."/>
            <person name="Addetia A."/>
            <person name="Qin X."/>
            <person name="Zerr D."/>
        </authorList>
    </citation>
    <scope>NUCLEOTIDE SEQUENCE [LARGE SCALE GENOMIC DNA]</scope>
    <source>
        <strain evidence="2 3">SCH-17</strain>
    </source>
</reference>
<keyword evidence="1" id="KW-0812">Transmembrane</keyword>
<evidence type="ECO:0000313" key="3">
    <source>
        <dbReference type="Proteomes" id="UP000228502"/>
    </source>
</evidence>
<evidence type="ECO:0000256" key="1">
    <source>
        <dbReference type="SAM" id="Phobius"/>
    </source>
</evidence>
<evidence type="ECO:0000313" key="2">
    <source>
        <dbReference type="EMBL" id="PIH11456.1"/>
    </source>
</evidence>
<name>A0AAD3X9Y8_STAEP</name>
<keyword evidence="1" id="KW-1133">Transmembrane helix</keyword>